<comment type="caution">
    <text evidence="1">The sequence shown here is derived from an EMBL/GenBank/DDBJ whole genome shotgun (WGS) entry which is preliminary data.</text>
</comment>
<reference evidence="1 2" key="2">
    <citation type="submission" date="2019-02" db="EMBL/GenBank/DDBJ databases">
        <title>'Lichenibacterium ramalinii' gen. nov. sp. nov., 'Lichenibacterium minor' gen. nov. sp. nov.</title>
        <authorList>
            <person name="Pankratov T."/>
        </authorList>
    </citation>
    <scope>NUCLEOTIDE SEQUENCE [LARGE SCALE GENOMIC DNA]</scope>
    <source>
        <strain evidence="1 2">RmlP001</strain>
    </source>
</reference>
<proteinExistence type="predicted"/>
<dbReference type="RefSeq" id="WP_129221557.1">
    <property type="nucleotide sequence ID" value="NZ_QYBC01000024.1"/>
</dbReference>
<protein>
    <submittedName>
        <fullName evidence="1">Regulatory protein GemA</fullName>
    </submittedName>
</protein>
<evidence type="ECO:0000313" key="2">
    <source>
        <dbReference type="Proteomes" id="UP000289411"/>
    </source>
</evidence>
<dbReference type="Pfam" id="PF06252">
    <property type="entry name" value="GemA"/>
    <property type="match status" value="1"/>
</dbReference>
<dbReference type="OrthoDB" id="7360086at2"/>
<dbReference type="Proteomes" id="UP000289411">
    <property type="component" value="Unassembled WGS sequence"/>
</dbReference>
<accession>A0A4V1RI22</accession>
<evidence type="ECO:0000313" key="1">
    <source>
        <dbReference type="EMBL" id="RYB02037.1"/>
    </source>
</evidence>
<reference evidence="1 2" key="1">
    <citation type="submission" date="2018-09" db="EMBL/GenBank/DDBJ databases">
        <authorList>
            <person name="Grouzdev D.S."/>
            <person name="Krutkina M.S."/>
        </authorList>
    </citation>
    <scope>NUCLEOTIDE SEQUENCE [LARGE SCALE GENOMIC DNA]</scope>
    <source>
        <strain evidence="1 2">RmlP001</strain>
    </source>
</reference>
<dbReference type="InterPro" id="IPR009363">
    <property type="entry name" value="Phage_Mu_Gp16"/>
</dbReference>
<gene>
    <name evidence="1" type="ORF">D3272_23000</name>
</gene>
<dbReference type="EMBL" id="QYBC01000024">
    <property type="protein sequence ID" value="RYB02037.1"/>
    <property type="molecule type" value="Genomic_DNA"/>
</dbReference>
<sequence>MIRALHLKVVEQACATLAIDTAARHGLLQRWGRVQRLEDLKVGGYQRLVDHFILQGFRTRHRPILSADTRDLIGKAYSDRGLSKFVLDTDLRRQGVADIRDLDGQCLLDLMALMEVRGIDIERFKAERRTIKPGQLKTLGMARKVTEISDFSYYRLIQRYSGVNSASDLDDRGYELSILCLEGMGFSTPGLDTTDPGLAGRPGFASPRQVALVQTLWAEWAGNTDAAALNAWLERYYRVSALRFLSAANASKAITALKAMKSRATEPSKVTA</sequence>
<keyword evidence="2" id="KW-1185">Reference proteome</keyword>
<name>A0A4V1RI22_9HYPH</name>
<organism evidence="1 2">
    <name type="scientific">Lichenibacterium ramalinae</name>
    <dbReference type="NCBI Taxonomy" id="2316527"/>
    <lineage>
        <taxon>Bacteria</taxon>
        <taxon>Pseudomonadati</taxon>
        <taxon>Pseudomonadota</taxon>
        <taxon>Alphaproteobacteria</taxon>
        <taxon>Hyphomicrobiales</taxon>
        <taxon>Lichenihabitantaceae</taxon>
        <taxon>Lichenibacterium</taxon>
    </lineage>
</organism>
<dbReference type="AlphaFoldDB" id="A0A4V1RI22"/>